<dbReference type="OrthoDB" id="63267at2759"/>
<evidence type="ECO:0000313" key="11">
    <source>
        <dbReference type="EnsemblMetazoa" id="XP_022644808"/>
    </source>
</evidence>
<dbReference type="PANTHER" id="PTHR24353">
    <property type="entry name" value="CYCLIC NUCLEOTIDE-DEPENDENT PROTEIN KINASE"/>
    <property type="match status" value="1"/>
</dbReference>
<dbReference type="FunFam" id="1.10.510.10:FF:000005">
    <property type="entry name" value="cAMP-dependent protein kinase catalytic subunit alpha"/>
    <property type="match status" value="1"/>
</dbReference>
<dbReference type="RefSeq" id="XP_022644808.1">
    <property type="nucleotide sequence ID" value="XM_022789073.1"/>
</dbReference>
<reference evidence="11" key="1">
    <citation type="submission" date="2021-01" db="UniProtKB">
        <authorList>
            <consortium name="EnsemblMetazoa"/>
        </authorList>
    </citation>
    <scope>IDENTIFICATION</scope>
</reference>
<evidence type="ECO:0000256" key="3">
    <source>
        <dbReference type="ARBA" id="ARBA00022741"/>
    </source>
</evidence>
<dbReference type="InterPro" id="IPR017441">
    <property type="entry name" value="Protein_kinase_ATP_BS"/>
</dbReference>
<dbReference type="EnsemblMetazoa" id="XM_022789073">
    <property type="protein sequence ID" value="XP_022644808"/>
    <property type="gene ID" value="LOC111243462"/>
</dbReference>
<accession>A0A7M7IZR5</accession>
<feature type="domain" description="Protein kinase" evidence="9">
    <location>
        <begin position="96"/>
        <end position="348"/>
    </location>
</feature>
<dbReference type="AlphaFoldDB" id="A0A7M7IZR5"/>
<dbReference type="Gene3D" id="3.30.200.20">
    <property type="entry name" value="Phosphorylase Kinase, domain 1"/>
    <property type="match status" value="1"/>
</dbReference>
<proteinExistence type="inferred from homology"/>
<keyword evidence="12" id="KW-1185">Reference proteome</keyword>
<evidence type="ECO:0000256" key="6">
    <source>
        <dbReference type="PROSITE-ProRule" id="PRU10141"/>
    </source>
</evidence>
<dbReference type="GO" id="GO:0005952">
    <property type="term" value="C:cAMP-dependent protein kinase complex"/>
    <property type="evidence" value="ECO:0007669"/>
    <property type="project" value="TreeGrafter"/>
</dbReference>
<evidence type="ECO:0000259" key="10">
    <source>
        <dbReference type="PROSITE" id="PS51285"/>
    </source>
</evidence>
<dbReference type="CTD" id="39733"/>
<feature type="region of interest" description="Disordered" evidence="8">
    <location>
        <begin position="30"/>
        <end position="52"/>
    </location>
</feature>
<evidence type="ECO:0000256" key="7">
    <source>
        <dbReference type="RuleBase" id="RU000304"/>
    </source>
</evidence>
<evidence type="ECO:0000259" key="9">
    <source>
        <dbReference type="PROSITE" id="PS50011"/>
    </source>
</evidence>
<dbReference type="GO" id="GO:0004691">
    <property type="term" value="F:cAMP-dependent protein kinase activity"/>
    <property type="evidence" value="ECO:0007669"/>
    <property type="project" value="TreeGrafter"/>
</dbReference>
<keyword evidence="3 6" id="KW-0547">Nucleotide-binding</keyword>
<feature type="compositionally biased region" description="Low complexity" evidence="8">
    <location>
        <begin position="30"/>
        <end position="44"/>
    </location>
</feature>
<keyword evidence="5 6" id="KW-0067">ATP-binding</keyword>
<dbReference type="InterPro" id="IPR011009">
    <property type="entry name" value="Kinase-like_dom_sf"/>
</dbReference>
<keyword evidence="4" id="KW-0418">Kinase</keyword>
<organism evidence="11 12">
    <name type="scientific">Varroa destructor</name>
    <name type="common">Honeybee mite</name>
    <dbReference type="NCBI Taxonomy" id="109461"/>
    <lineage>
        <taxon>Eukaryota</taxon>
        <taxon>Metazoa</taxon>
        <taxon>Ecdysozoa</taxon>
        <taxon>Arthropoda</taxon>
        <taxon>Chelicerata</taxon>
        <taxon>Arachnida</taxon>
        <taxon>Acari</taxon>
        <taxon>Parasitiformes</taxon>
        <taxon>Mesostigmata</taxon>
        <taxon>Gamasina</taxon>
        <taxon>Dermanyssoidea</taxon>
        <taxon>Varroidae</taxon>
        <taxon>Varroa</taxon>
    </lineage>
</organism>
<feature type="compositionally biased region" description="Acidic residues" evidence="8">
    <location>
        <begin position="393"/>
        <end position="406"/>
    </location>
</feature>
<dbReference type="GeneID" id="111243462"/>
<keyword evidence="2" id="KW-0808">Transferase</keyword>
<evidence type="ECO:0000313" key="12">
    <source>
        <dbReference type="Proteomes" id="UP000594260"/>
    </source>
</evidence>
<evidence type="ECO:0000256" key="4">
    <source>
        <dbReference type="ARBA" id="ARBA00022777"/>
    </source>
</evidence>
<dbReference type="OMA" id="CFDDYPE"/>
<feature type="domain" description="AGC-kinase C-terminal" evidence="10">
    <location>
        <begin position="349"/>
        <end position="406"/>
    </location>
</feature>
<dbReference type="InParanoid" id="A0A7M7IZR5"/>
<dbReference type="PROSITE" id="PS00108">
    <property type="entry name" value="PROTEIN_KINASE_ST"/>
    <property type="match status" value="1"/>
</dbReference>
<dbReference type="SMART" id="SM00133">
    <property type="entry name" value="S_TK_X"/>
    <property type="match status" value="1"/>
</dbReference>
<protein>
    <submittedName>
        <fullName evidence="11">Uncharacterized protein</fullName>
    </submittedName>
</protein>
<dbReference type="Pfam" id="PF00069">
    <property type="entry name" value="Pkinase"/>
    <property type="match status" value="1"/>
</dbReference>
<feature type="region of interest" description="Disordered" evidence="8">
    <location>
        <begin position="382"/>
        <end position="406"/>
    </location>
</feature>
<dbReference type="PROSITE" id="PS51285">
    <property type="entry name" value="AGC_KINASE_CTER"/>
    <property type="match status" value="1"/>
</dbReference>
<keyword evidence="1 7" id="KW-0723">Serine/threonine-protein kinase</keyword>
<sequence length="406" mass="45694">MACCRAVPTAKNCHFPAEKREMMARRTAYSNSPSCSCSSSSSSSGDNDGARGGSQDVTFTLAVCQNSTSPIGQDGNQMPIPPLNDGVSYSFRFSDLNVIKTIGTGTFGRVCLCRADDNYYALKIMRIDDVIRLKQVDHVRNEKAILQQIEHPFIIKLLWTHHSQQALYMLLEFVAGGELFTYLRNAGKFSNSAAVFYASEIVLALEYLHSKNIVYRDLKPENLLLDKSGHLKVTDFGFAKQLSDRTWTLCGTPEYLAPEIIQSKGHNKAVDWWALGILIFEMLCGHPPFYDDNPFGIYEKILAGRIEWPKLLDPVAKDLIKKLLVNERSKRLGSMKSGAGDVKNHRWFSNVNWAYLYMKRVRPPFVPSVSFDGDTTNFDEYDEKELDLRDEADGGGDDDDSLFSDF</sequence>
<dbReference type="KEGG" id="vde:111243462"/>
<dbReference type="InterPro" id="IPR000719">
    <property type="entry name" value="Prot_kinase_dom"/>
</dbReference>
<name>A0A7M7IZR5_VARDE</name>
<dbReference type="SUPFAM" id="SSF56112">
    <property type="entry name" value="Protein kinase-like (PK-like)"/>
    <property type="match status" value="1"/>
</dbReference>
<dbReference type="PROSITE" id="PS50011">
    <property type="entry name" value="PROTEIN_KINASE_DOM"/>
    <property type="match status" value="1"/>
</dbReference>
<evidence type="ECO:0000256" key="5">
    <source>
        <dbReference type="ARBA" id="ARBA00022840"/>
    </source>
</evidence>
<evidence type="ECO:0000256" key="1">
    <source>
        <dbReference type="ARBA" id="ARBA00022527"/>
    </source>
</evidence>
<dbReference type="PROSITE" id="PS00107">
    <property type="entry name" value="PROTEIN_KINASE_ATP"/>
    <property type="match status" value="1"/>
</dbReference>
<dbReference type="InterPro" id="IPR000961">
    <property type="entry name" value="AGC-kinase_C"/>
</dbReference>
<evidence type="ECO:0000256" key="8">
    <source>
        <dbReference type="SAM" id="MobiDB-lite"/>
    </source>
</evidence>
<comment type="similarity">
    <text evidence="7">Belongs to the protein kinase superfamily.</text>
</comment>
<dbReference type="Gene3D" id="1.10.510.10">
    <property type="entry name" value="Transferase(Phosphotransferase) domain 1"/>
    <property type="match status" value="1"/>
</dbReference>
<dbReference type="Proteomes" id="UP000594260">
    <property type="component" value="Unplaced"/>
</dbReference>
<dbReference type="InterPro" id="IPR008271">
    <property type="entry name" value="Ser/Thr_kinase_AS"/>
</dbReference>
<feature type="binding site" evidence="6">
    <location>
        <position position="123"/>
    </location>
    <ligand>
        <name>ATP</name>
        <dbReference type="ChEBI" id="CHEBI:30616"/>
    </ligand>
</feature>
<dbReference type="FunCoup" id="A0A7M7IZR5">
    <property type="interactions" value="172"/>
</dbReference>
<dbReference type="GO" id="GO:0005524">
    <property type="term" value="F:ATP binding"/>
    <property type="evidence" value="ECO:0007669"/>
    <property type="project" value="UniProtKB-UniRule"/>
</dbReference>
<dbReference type="GO" id="GO:0005829">
    <property type="term" value="C:cytosol"/>
    <property type="evidence" value="ECO:0007669"/>
    <property type="project" value="TreeGrafter"/>
</dbReference>
<evidence type="ECO:0000256" key="2">
    <source>
        <dbReference type="ARBA" id="ARBA00022679"/>
    </source>
</evidence>
<dbReference type="SMART" id="SM00220">
    <property type="entry name" value="S_TKc"/>
    <property type="match status" value="1"/>
</dbReference>
<dbReference type="PANTHER" id="PTHR24353:SF37">
    <property type="entry name" value="CAMP-DEPENDENT PROTEIN KINASE CATALYTIC SUBUNIT PRKX"/>
    <property type="match status" value="1"/>
</dbReference>